<name>A0A7S1AKZ0_NOCSC</name>
<dbReference type="PANTHER" id="PTHR36851">
    <property type="entry name" value="UNNAMED PRODUCT"/>
    <property type="match status" value="1"/>
</dbReference>
<gene>
    <name evidence="2" type="ORF">NSCI0253_LOCUS32074</name>
</gene>
<feature type="transmembrane region" description="Helical" evidence="1">
    <location>
        <begin position="428"/>
        <end position="448"/>
    </location>
</feature>
<evidence type="ECO:0008006" key="3">
    <source>
        <dbReference type="Google" id="ProtNLM"/>
    </source>
</evidence>
<keyword evidence="1" id="KW-1133">Transmembrane helix</keyword>
<dbReference type="EMBL" id="HBFQ01045155">
    <property type="protein sequence ID" value="CAD8857722.1"/>
    <property type="molecule type" value="Transcribed_RNA"/>
</dbReference>
<keyword evidence="1" id="KW-0812">Transmembrane</keyword>
<feature type="transmembrane region" description="Helical" evidence="1">
    <location>
        <begin position="66"/>
        <end position="91"/>
    </location>
</feature>
<evidence type="ECO:0000256" key="1">
    <source>
        <dbReference type="SAM" id="Phobius"/>
    </source>
</evidence>
<feature type="transmembrane region" description="Helical" evidence="1">
    <location>
        <begin position="539"/>
        <end position="558"/>
    </location>
</feature>
<proteinExistence type="predicted"/>
<dbReference type="AlphaFoldDB" id="A0A7S1AKZ0"/>
<evidence type="ECO:0000313" key="2">
    <source>
        <dbReference type="EMBL" id="CAD8857722.1"/>
    </source>
</evidence>
<feature type="transmembrane region" description="Helical" evidence="1">
    <location>
        <begin position="97"/>
        <end position="122"/>
    </location>
</feature>
<dbReference type="SUPFAM" id="SSF53448">
    <property type="entry name" value="Nucleotide-diphospho-sugar transferases"/>
    <property type="match status" value="1"/>
</dbReference>
<dbReference type="InterPro" id="IPR029044">
    <property type="entry name" value="Nucleotide-diphossugar_trans"/>
</dbReference>
<feature type="transmembrane region" description="Helical" evidence="1">
    <location>
        <begin position="468"/>
        <end position="489"/>
    </location>
</feature>
<organism evidence="2">
    <name type="scientific">Noctiluca scintillans</name>
    <name type="common">Sea sparkle</name>
    <name type="synonym">Red tide dinoflagellate</name>
    <dbReference type="NCBI Taxonomy" id="2966"/>
    <lineage>
        <taxon>Eukaryota</taxon>
        <taxon>Sar</taxon>
        <taxon>Alveolata</taxon>
        <taxon>Dinophyceae</taxon>
        <taxon>Noctilucales</taxon>
        <taxon>Noctilucaceae</taxon>
        <taxon>Noctiluca</taxon>
    </lineage>
</organism>
<sequence length="633" mass="72203">MSEVAPASSEDIDRESRGRFKESLLQNHSSTNADVDCNSPLITLTLRHEQVLDTTYKMWMYKAILFVSRVAPCAVIYGGTLSFLICVFYMYRWGVLFALSLYAVFMLWTSWMMAICAFLGLFRCWSTIKNDWYSMYLDEADAAPVKQRSLPVQDVTSQPPLHGLRWCDVVHYVIIPNYKTPYEILAHSVRAVRCYRWSRTNMVIVLACEERDETAAERNAEIRKEFGDDFLSICETRHPSGIPKHIKGKASNVCWSFSEVVKQLHSQGFTESDQQRMVVTIIDDDSEMHERYFEALTYNFLASGETKRHLTIWQCPIVHFKNYKTQPGIVRVASLFASLHELASLANPLDVHVPFSSYSMSFVLASGVGGFDPDWLAEDWHMLAKCSLMTEGRATCEPIFLPLMNYAPEEETWWKTIKARWTQAKRHSLGVSEIVYVWSSLYVGLMQLPTWHRVVRMLYRCLPLAFRLMFVHFEVSTLGVWPILGAILIHYTQGMEAWCSVSDLDNLCSTCCVKAGMRLGYFQDQIVKNSWAVFIQTRASAGLVLGLFMASFCGPFYFQLVKKRVDGDVHDDCFGRNICCLVARTVLELLMYGGLSAIFFGAIPEWIAVVTILTDLSQDHAVAAMKGRPDEDV</sequence>
<dbReference type="PANTHER" id="PTHR36851:SF1">
    <property type="entry name" value="GLYCO_TRANS_2-LIKE DOMAIN-CONTAINING PROTEIN"/>
    <property type="match status" value="1"/>
</dbReference>
<accession>A0A7S1AKZ0</accession>
<protein>
    <recommendedName>
        <fullName evidence="3">Glycosyltransferase 2-like domain-containing protein</fullName>
    </recommendedName>
</protein>
<keyword evidence="1" id="KW-0472">Membrane</keyword>
<feature type="transmembrane region" description="Helical" evidence="1">
    <location>
        <begin position="591"/>
        <end position="616"/>
    </location>
</feature>
<reference evidence="2" key="1">
    <citation type="submission" date="2021-01" db="EMBL/GenBank/DDBJ databases">
        <authorList>
            <person name="Corre E."/>
            <person name="Pelletier E."/>
            <person name="Niang G."/>
            <person name="Scheremetjew M."/>
            <person name="Finn R."/>
            <person name="Kale V."/>
            <person name="Holt S."/>
            <person name="Cochrane G."/>
            <person name="Meng A."/>
            <person name="Brown T."/>
            <person name="Cohen L."/>
        </authorList>
    </citation>
    <scope>NUCLEOTIDE SEQUENCE</scope>
</reference>